<proteinExistence type="inferred from homology"/>
<comment type="function">
    <text evidence="1">Required for the efficient initiation of filament assembly.</text>
</comment>
<name>D5X0C5_THIK1</name>
<evidence type="ECO:0000256" key="3">
    <source>
        <dbReference type="ARBA" id="ARBA00022795"/>
    </source>
</evidence>
<dbReference type="HOGENOM" id="CLU_1814925_0_0_4"/>
<dbReference type="InterPro" id="IPR036679">
    <property type="entry name" value="FlgN-like_sf"/>
</dbReference>
<evidence type="ECO:0000256" key="4">
    <source>
        <dbReference type="SAM" id="Coils"/>
    </source>
</evidence>
<dbReference type="EMBL" id="CP002021">
    <property type="protein sequence ID" value="ADG30571.1"/>
    <property type="molecule type" value="Genomic_DNA"/>
</dbReference>
<keyword evidence="3" id="KW-1005">Bacterial flagellum biogenesis</keyword>
<dbReference type="KEGG" id="tin:Tint_1181"/>
<sequence>MSQSVDSLLRLQLDKLQAFDRLLIEEHACLLRAATDQLPALTERKNSLLAEIDALERERIMQFGALTEAGATFAPPVWSAVQTLARSIAEANQRNGAMISALMRSTEGALQILRGNAEGVDLYGAHGQGQPGSGPVRLQVSA</sequence>
<evidence type="ECO:0000313" key="5">
    <source>
        <dbReference type="EMBL" id="ADG30571.1"/>
    </source>
</evidence>
<dbReference type="STRING" id="75379.Tint_1181"/>
<evidence type="ECO:0000256" key="1">
    <source>
        <dbReference type="ARBA" id="ARBA00002397"/>
    </source>
</evidence>
<dbReference type="Pfam" id="PF05130">
    <property type="entry name" value="FlgN"/>
    <property type="match status" value="1"/>
</dbReference>
<accession>D5X0C5</accession>
<keyword evidence="4" id="KW-0175">Coiled coil</keyword>
<comment type="similarity">
    <text evidence="2">Belongs to the FlgN family.</text>
</comment>
<protein>
    <submittedName>
        <fullName evidence="5">FlgN family protein</fullName>
    </submittedName>
</protein>
<dbReference type="GO" id="GO:0044780">
    <property type="term" value="P:bacterial-type flagellum assembly"/>
    <property type="evidence" value="ECO:0007669"/>
    <property type="project" value="InterPro"/>
</dbReference>
<evidence type="ECO:0000256" key="2">
    <source>
        <dbReference type="ARBA" id="ARBA00007703"/>
    </source>
</evidence>
<organism evidence="5">
    <name type="scientific">Thiomonas intermedia (strain K12)</name>
    <name type="common">Thiobacillus intermedius</name>
    <dbReference type="NCBI Taxonomy" id="75379"/>
    <lineage>
        <taxon>Bacteria</taxon>
        <taxon>Pseudomonadati</taxon>
        <taxon>Pseudomonadota</taxon>
        <taxon>Betaproteobacteria</taxon>
        <taxon>Burkholderiales</taxon>
        <taxon>Thiomonas</taxon>
    </lineage>
</organism>
<feature type="coiled-coil region" evidence="4">
    <location>
        <begin position="31"/>
        <end position="58"/>
    </location>
</feature>
<dbReference type="InterPro" id="IPR007809">
    <property type="entry name" value="FlgN-like"/>
</dbReference>
<gene>
    <name evidence="5" type="ordered locus">Tint_1181</name>
</gene>
<dbReference type="BioCyc" id="TINT75379:TINT_RS05905-MONOMER"/>
<reference evidence="5" key="1">
    <citation type="submission" date="2010-04" db="EMBL/GenBank/DDBJ databases">
        <title>Complete sequence of Thiomonas intermedia K12.</title>
        <authorList>
            <consortium name="US DOE Joint Genome Institute"/>
            <person name="Lucas S."/>
            <person name="Copeland A."/>
            <person name="Lapidus A."/>
            <person name="Cheng J.-F."/>
            <person name="Bruce D."/>
            <person name="Goodwin L."/>
            <person name="Pitluck S."/>
            <person name="Davenport K."/>
            <person name="Detter J.C."/>
            <person name="Han C."/>
            <person name="Tapia R."/>
            <person name="Land M."/>
            <person name="Hauser L."/>
            <person name="Kyrpides N."/>
            <person name="Ovchinnikova G."/>
            <person name="Kerfeld C.A."/>
            <person name="Cannon G.C."/>
            <person name="Heinhorst S."/>
            <person name="Woyke T."/>
        </authorList>
    </citation>
    <scope>NUCLEOTIDE SEQUENCE [LARGE SCALE GENOMIC DNA]</scope>
    <source>
        <strain evidence="5">K12</strain>
    </source>
</reference>
<dbReference type="SUPFAM" id="SSF140566">
    <property type="entry name" value="FlgN-like"/>
    <property type="match status" value="1"/>
</dbReference>
<dbReference type="AlphaFoldDB" id="D5X0C5"/>
<dbReference type="Gene3D" id="1.20.58.300">
    <property type="entry name" value="FlgN-like"/>
    <property type="match status" value="1"/>
</dbReference>